<evidence type="ECO:0000313" key="3">
    <source>
        <dbReference type="EMBL" id="MST82035.1"/>
    </source>
</evidence>
<dbReference type="EMBL" id="VUMV01000004">
    <property type="protein sequence ID" value="MST82035.1"/>
    <property type="molecule type" value="Genomic_DNA"/>
</dbReference>
<feature type="region of interest" description="Disordered" evidence="1">
    <location>
        <begin position="151"/>
        <end position="286"/>
    </location>
</feature>
<keyword evidence="4" id="KW-1185">Reference proteome</keyword>
<comment type="caution">
    <text evidence="3">The sequence shown here is derived from an EMBL/GenBank/DDBJ whole genome shotgun (WGS) entry which is preliminary data.</text>
</comment>
<dbReference type="Gene3D" id="3.90.70.10">
    <property type="entry name" value="Cysteine proteinases"/>
    <property type="match status" value="1"/>
</dbReference>
<feature type="compositionally biased region" description="Polar residues" evidence="1">
    <location>
        <begin position="241"/>
        <end position="270"/>
    </location>
</feature>
<evidence type="ECO:0000313" key="4">
    <source>
        <dbReference type="Proteomes" id="UP000466864"/>
    </source>
</evidence>
<feature type="region of interest" description="Disordered" evidence="1">
    <location>
        <begin position="101"/>
        <end position="129"/>
    </location>
</feature>
<gene>
    <name evidence="3" type="ORF">FYJ60_06880</name>
</gene>
<proteinExistence type="predicted"/>
<feature type="compositionally biased region" description="Polar residues" evidence="1">
    <location>
        <begin position="211"/>
        <end position="224"/>
    </location>
</feature>
<protein>
    <recommendedName>
        <fullName evidence="2">Peptidase C39-like domain-containing protein</fullName>
    </recommendedName>
</protein>
<dbReference type="PANTHER" id="PTHR37806:SF1">
    <property type="entry name" value="PEPTIDASE C39-LIKE DOMAIN-CONTAINING PROTEIN"/>
    <property type="match status" value="1"/>
</dbReference>
<feature type="compositionally biased region" description="Low complexity" evidence="1">
    <location>
        <begin position="190"/>
        <end position="207"/>
    </location>
</feature>
<evidence type="ECO:0000259" key="2">
    <source>
        <dbReference type="Pfam" id="PF13529"/>
    </source>
</evidence>
<accession>A0A7X2P874</accession>
<evidence type="ECO:0000256" key="1">
    <source>
        <dbReference type="SAM" id="MobiDB-lite"/>
    </source>
</evidence>
<sequence length="484" mass="51274">MTVEDAKLKSTGNKKRPLRARLHRWRRNIHGIPHEKLIFSSAGILLTGAVAISVCTAGGVFSEKTGAAGNNSTEVRAEASAEQTAETVSLSEPAHTEAAEETAAAENTENTAADETAENTAEAENTADTADSVSFFSGLKTKVEANSFFKSLTGEENSDEENPVVSAESENTGETGTSASSQAQEDDSGQAASSEAQEASSQTASSEAQEDSGQAASAQTQGENSKAASSEAQEDDSSKAVSSQTQDNGSLSESSQETAKTDKSVQSSSDPAEAEETDAGKTEDGKLDFRTRSYLRVELEVENVKQNPELPTGCESVAATIALKSIGYTDLEKCTIADEYLAKGTNYAVSYVGNPHTSSGAGCFPPAIVSAVNKYLREQGSSLRASDLTGTDLNDLLALVDSGYPVIIWNTQGNVSARTGGASVTYNGTVYQWYYPEHCMVLYGYDREKDAVLISDPIDGKVERSYQQFKKNYDATGQYAVVIQ</sequence>
<reference evidence="3 4" key="1">
    <citation type="submission" date="2019-08" db="EMBL/GenBank/DDBJ databases">
        <title>In-depth cultivation of the pig gut microbiome towards novel bacterial diversity and tailored functional studies.</title>
        <authorList>
            <person name="Wylensek D."/>
            <person name="Hitch T.C.A."/>
            <person name="Clavel T."/>
        </authorList>
    </citation>
    <scope>NUCLEOTIDE SEQUENCE [LARGE SCALE GENOMIC DNA]</scope>
    <source>
        <strain evidence="3 4">Oil+RF-744-WCA-WT-13</strain>
    </source>
</reference>
<name>A0A7X2P874_9FIRM</name>
<dbReference type="Pfam" id="PF13529">
    <property type="entry name" value="Peptidase_C39_2"/>
    <property type="match status" value="1"/>
</dbReference>
<dbReference type="Proteomes" id="UP000466864">
    <property type="component" value="Unassembled WGS sequence"/>
</dbReference>
<feature type="domain" description="Peptidase C39-like" evidence="2">
    <location>
        <begin position="299"/>
        <end position="457"/>
    </location>
</feature>
<dbReference type="PANTHER" id="PTHR37806">
    <property type="entry name" value="LMO0724 PROTEIN"/>
    <property type="match status" value="1"/>
</dbReference>
<dbReference type="AlphaFoldDB" id="A0A7X2P874"/>
<dbReference type="InterPro" id="IPR039564">
    <property type="entry name" value="Peptidase_C39-like"/>
</dbReference>
<organism evidence="3 4">
    <name type="scientific">Bilifractor porci</name>
    <dbReference type="NCBI Taxonomy" id="2606636"/>
    <lineage>
        <taxon>Bacteria</taxon>
        <taxon>Bacillati</taxon>
        <taxon>Bacillota</taxon>
        <taxon>Clostridia</taxon>
        <taxon>Lachnospirales</taxon>
        <taxon>Lachnospiraceae</taxon>
        <taxon>Bilifractor</taxon>
    </lineage>
</organism>
<feature type="compositionally biased region" description="Polar residues" evidence="1">
    <location>
        <begin position="168"/>
        <end position="183"/>
    </location>
</feature>